<comment type="caution">
    <text evidence="2">The sequence shown here is derived from an EMBL/GenBank/DDBJ whole genome shotgun (WGS) entry which is preliminary data.</text>
</comment>
<dbReference type="Proteomes" id="UP000784294">
    <property type="component" value="Unassembled WGS sequence"/>
</dbReference>
<reference evidence="2" key="1">
    <citation type="submission" date="2018-11" db="EMBL/GenBank/DDBJ databases">
        <authorList>
            <consortium name="Pathogen Informatics"/>
        </authorList>
    </citation>
    <scope>NUCLEOTIDE SEQUENCE</scope>
</reference>
<protein>
    <submittedName>
        <fullName evidence="2">Uncharacterized protein</fullName>
    </submittedName>
</protein>
<keyword evidence="3" id="KW-1185">Reference proteome</keyword>
<dbReference type="EMBL" id="CAAALY010041520">
    <property type="protein sequence ID" value="VEL19424.1"/>
    <property type="molecule type" value="Genomic_DNA"/>
</dbReference>
<feature type="region of interest" description="Disordered" evidence="1">
    <location>
        <begin position="306"/>
        <end position="332"/>
    </location>
</feature>
<proteinExistence type="predicted"/>
<organism evidence="2 3">
    <name type="scientific">Protopolystoma xenopodis</name>
    <dbReference type="NCBI Taxonomy" id="117903"/>
    <lineage>
        <taxon>Eukaryota</taxon>
        <taxon>Metazoa</taxon>
        <taxon>Spiralia</taxon>
        <taxon>Lophotrochozoa</taxon>
        <taxon>Platyhelminthes</taxon>
        <taxon>Monogenea</taxon>
        <taxon>Polyopisthocotylea</taxon>
        <taxon>Polystomatidea</taxon>
        <taxon>Polystomatidae</taxon>
        <taxon>Protopolystoma</taxon>
    </lineage>
</organism>
<evidence type="ECO:0000313" key="3">
    <source>
        <dbReference type="Proteomes" id="UP000784294"/>
    </source>
</evidence>
<evidence type="ECO:0000313" key="2">
    <source>
        <dbReference type="EMBL" id="VEL19424.1"/>
    </source>
</evidence>
<sequence length="347" mass="37795">MVGSAEAVLGLPNSSMYYAVGLSVGGGITPDAGLVTLASGRWEDGAAGVGPEKYRPVMACTGLHDQTDAEPTRRMGCMLREEGMGSGCRDPNEWTVRDTVEDGQQADKSLLPTSTQARRCHLYYDVRNATASEVSVDQMLPYASSPRWRPRSPDLTTAPASLMMLPRSKSQLIATSSRPTFNVEIFPRDANLQLSQQEPHIKEDSSFGLLQTKVLGRPGIVAFRPIDLEIGSEGNDLELDGEEDDNQVYDPANAGVAIDNTNKLDTNSRSLLLLTQLPGQTPLQSEVYRLPGEKPLITQKGFEFQTDDTTSSTNVTSSSIIRSGNPPEERHKPTKYVQAAYREASFV</sequence>
<name>A0A3S5CGK0_9PLAT</name>
<feature type="compositionally biased region" description="Low complexity" evidence="1">
    <location>
        <begin position="307"/>
        <end position="319"/>
    </location>
</feature>
<accession>A0A3S5CGK0</accession>
<evidence type="ECO:0000256" key="1">
    <source>
        <dbReference type="SAM" id="MobiDB-lite"/>
    </source>
</evidence>
<gene>
    <name evidence="2" type="ORF">PXEA_LOCUS12864</name>
</gene>
<dbReference type="AlphaFoldDB" id="A0A3S5CGK0"/>